<organism evidence="2 3">
    <name type="scientific">Methylobacterium aquaticum</name>
    <dbReference type="NCBI Taxonomy" id="270351"/>
    <lineage>
        <taxon>Bacteria</taxon>
        <taxon>Pseudomonadati</taxon>
        <taxon>Pseudomonadota</taxon>
        <taxon>Alphaproteobacteria</taxon>
        <taxon>Hyphomicrobiales</taxon>
        <taxon>Methylobacteriaceae</taxon>
        <taxon>Methylobacterium</taxon>
    </lineage>
</organism>
<gene>
    <name evidence="2" type="ORF">Maq22A_c06795</name>
</gene>
<feature type="region of interest" description="Disordered" evidence="1">
    <location>
        <begin position="1"/>
        <end position="20"/>
    </location>
</feature>
<dbReference type="Proteomes" id="UP000061432">
    <property type="component" value="Chromosome"/>
</dbReference>
<feature type="region of interest" description="Disordered" evidence="1">
    <location>
        <begin position="33"/>
        <end position="64"/>
    </location>
</feature>
<proteinExistence type="predicted"/>
<name>A0A0C6FCX5_9HYPH</name>
<reference evidence="2 3" key="1">
    <citation type="journal article" date="2015" name="Genome Announc.">
        <title>Complete Genome Sequence of Methylobacterium aquaticum Strain 22A, Isolated from Racomitrium japonicum Moss.</title>
        <authorList>
            <person name="Tani A."/>
            <person name="Ogura Y."/>
            <person name="Hayashi T."/>
            <person name="Kimbara K."/>
        </authorList>
    </citation>
    <scope>NUCLEOTIDE SEQUENCE [LARGE SCALE GENOMIC DNA]</scope>
    <source>
        <strain evidence="2 3">MA-22A</strain>
    </source>
</reference>
<evidence type="ECO:0000313" key="2">
    <source>
        <dbReference type="EMBL" id="BAQ44702.1"/>
    </source>
</evidence>
<sequence>MRAPRPPALPLPTRGPHGPLQLPRGLLQPGAATLRPGLPLTPRLRTGAPPKTRNRDPAQPSPVAVHRNGAIPIPIPIPIPVIGHAAGLELHEVGPLRPFLGGLELLPRVQLQPLQLVRGEDTGQDLGLNLGIGRECRGDRQRAKGCLALPCSFVPRLFVQADLPVHGAGMKGRSAFGTMRRK</sequence>
<accession>A0A0C6FCX5</accession>
<evidence type="ECO:0000256" key="1">
    <source>
        <dbReference type="SAM" id="MobiDB-lite"/>
    </source>
</evidence>
<dbReference type="AlphaFoldDB" id="A0A0C6FCX5"/>
<feature type="compositionally biased region" description="Low complexity" evidence="1">
    <location>
        <begin position="11"/>
        <end position="20"/>
    </location>
</feature>
<evidence type="ECO:0000313" key="3">
    <source>
        <dbReference type="Proteomes" id="UP000061432"/>
    </source>
</evidence>
<dbReference type="EMBL" id="AP014704">
    <property type="protein sequence ID" value="BAQ44702.1"/>
    <property type="molecule type" value="Genomic_DNA"/>
</dbReference>
<dbReference type="KEGG" id="maqu:Maq22A_c06795"/>
<dbReference type="PATRIC" id="fig|270351.10.peg.1292"/>
<feature type="compositionally biased region" description="Low complexity" evidence="1">
    <location>
        <begin position="33"/>
        <end position="47"/>
    </location>
</feature>
<reference evidence="3" key="2">
    <citation type="submission" date="2015-01" db="EMBL/GenBank/DDBJ databases">
        <title>Complete genome sequence of Methylobacterium aquaticum strain 22A.</title>
        <authorList>
            <person name="Tani A."/>
            <person name="Ogura Y."/>
            <person name="Hayashi T."/>
        </authorList>
    </citation>
    <scope>NUCLEOTIDE SEQUENCE [LARGE SCALE GENOMIC DNA]</scope>
    <source>
        <strain evidence="3">MA-22A</strain>
    </source>
</reference>
<protein>
    <submittedName>
        <fullName evidence="2">Uncharacterized protein</fullName>
    </submittedName>
</protein>
<feature type="compositionally biased region" description="Pro residues" evidence="1">
    <location>
        <begin position="1"/>
        <end position="10"/>
    </location>
</feature>